<dbReference type="EMBL" id="LRGB01000389">
    <property type="protein sequence ID" value="KZS19432.1"/>
    <property type="molecule type" value="Genomic_DNA"/>
</dbReference>
<name>A0A162Q7Q4_9CRUS</name>
<sequence>MNPSLVLLLVCFIQMASLGPIVEPRRPQYFAPLQPVASSNHFAEADDFMRTHGVTGEEIQEYNRMSGFNPPAGTDMAEERSFGLPDAIKFWNWSMFDNFRQWVTGRRQIVTTNSSPVLISPYDRQASTISNILPLRL</sequence>
<keyword evidence="2" id="KW-1185">Reference proteome</keyword>
<evidence type="ECO:0000313" key="2">
    <source>
        <dbReference type="Proteomes" id="UP000076858"/>
    </source>
</evidence>
<dbReference type="AlphaFoldDB" id="A0A162Q7Q4"/>
<proteinExistence type="predicted"/>
<comment type="caution">
    <text evidence="1">The sequence shown here is derived from an EMBL/GenBank/DDBJ whole genome shotgun (WGS) entry which is preliminary data.</text>
</comment>
<evidence type="ECO:0000313" key="1">
    <source>
        <dbReference type="EMBL" id="KZS19432.1"/>
    </source>
</evidence>
<organism evidence="1 2">
    <name type="scientific">Daphnia magna</name>
    <dbReference type="NCBI Taxonomy" id="35525"/>
    <lineage>
        <taxon>Eukaryota</taxon>
        <taxon>Metazoa</taxon>
        <taxon>Ecdysozoa</taxon>
        <taxon>Arthropoda</taxon>
        <taxon>Crustacea</taxon>
        <taxon>Branchiopoda</taxon>
        <taxon>Diplostraca</taxon>
        <taxon>Cladocera</taxon>
        <taxon>Anomopoda</taxon>
        <taxon>Daphniidae</taxon>
        <taxon>Daphnia</taxon>
    </lineage>
</organism>
<reference evidence="1 2" key="1">
    <citation type="submission" date="2016-03" db="EMBL/GenBank/DDBJ databases">
        <title>EvidentialGene: Evidence-directed Construction of Genes on Genomes.</title>
        <authorList>
            <person name="Gilbert D.G."/>
            <person name="Choi J.-H."/>
            <person name="Mockaitis K."/>
            <person name="Colbourne J."/>
            <person name="Pfrender M."/>
        </authorList>
    </citation>
    <scope>NUCLEOTIDE SEQUENCE [LARGE SCALE GENOMIC DNA]</scope>
    <source>
        <strain evidence="1 2">Xinb3</strain>
        <tissue evidence="1">Complete organism</tissue>
    </source>
</reference>
<dbReference type="Proteomes" id="UP000076858">
    <property type="component" value="Unassembled WGS sequence"/>
</dbReference>
<gene>
    <name evidence="1" type="ORF">APZ42_014352</name>
</gene>
<protein>
    <submittedName>
        <fullName evidence="1">Uncharacterized protein</fullName>
    </submittedName>
</protein>
<accession>A0A162Q7Q4</accession>